<evidence type="ECO:0000313" key="1">
    <source>
        <dbReference type="EMBL" id="OQW51070.1"/>
    </source>
</evidence>
<dbReference type="AlphaFoldDB" id="A0A1W9HUC7"/>
<dbReference type="EMBL" id="LWDL01000022">
    <property type="protein sequence ID" value="OQW51070.1"/>
    <property type="molecule type" value="Genomic_DNA"/>
</dbReference>
<accession>A0A1W9HUC7</accession>
<name>A0A1W9HUC7_9HYPH</name>
<gene>
    <name evidence="1" type="ORF">A4S15_12685</name>
</gene>
<dbReference type="STRING" id="1827387.A4S15_12685"/>
<evidence type="ECO:0000313" key="2">
    <source>
        <dbReference type="Proteomes" id="UP000192872"/>
    </source>
</evidence>
<proteinExistence type="predicted"/>
<reference evidence="1 2" key="1">
    <citation type="journal article" date="2017" name="Water Res.">
        <title>Comammox in drinking water systems.</title>
        <authorList>
            <person name="Wang Y."/>
            <person name="Ma L."/>
            <person name="Mao Y."/>
            <person name="Jiang X."/>
            <person name="Xia Y."/>
            <person name="Yu K."/>
            <person name="Li B."/>
            <person name="Zhang T."/>
        </authorList>
    </citation>
    <scope>NUCLEOTIDE SEQUENCE [LARGE SCALE GENOMIC DNA]</scope>
    <source>
        <strain evidence="1">SG_bin8</strain>
    </source>
</reference>
<protein>
    <submittedName>
        <fullName evidence="1">Uncharacterized protein</fullName>
    </submittedName>
</protein>
<comment type="caution">
    <text evidence="1">The sequence shown here is derived from an EMBL/GenBank/DDBJ whole genome shotgun (WGS) entry which is preliminary data.</text>
</comment>
<dbReference type="Proteomes" id="UP000192872">
    <property type="component" value="Unassembled WGS sequence"/>
</dbReference>
<sequence length="59" mass="6320">MTSFVPTCKGGRLFQSLTGIGDGACDHQVACARFDDNRAGCHQKMRRGFISRASGVVTT</sequence>
<organism evidence="1 2">
    <name type="scientific">Candidatus Raskinella chloraquaticus</name>
    <dbReference type="NCBI Taxonomy" id="1951219"/>
    <lineage>
        <taxon>Bacteria</taxon>
        <taxon>Pseudomonadati</taxon>
        <taxon>Pseudomonadota</taxon>
        <taxon>Alphaproteobacteria</taxon>
        <taxon>Hyphomicrobiales</taxon>
        <taxon>Phreatobacteraceae</taxon>
        <taxon>Candidatus Raskinella</taxon>
    </lineage>
</organism>